<comment type="catalytic activity">
    <reaction evidence="1">
        <text>uridine(34) in tRNA + AH2 + O2 = 5-hydroxyuridine(34) in tRNA + A + H2O</text>
        <dbReference type="Rhea" id="RHEA:64224"/>
        <dbReference type="Rhea" id="RHEA-COMP:11727"/>
        <dbReference type="Rhea" id="RHEA-COMP:13381"/>
        <dbReference type="ChEBI" id="CHEBI:13193"/>
        <dbReference type="ChEBI" id="CHEBI:15377"/>
        <dbReference type="ChEBI" id="CHEBI:15379"/>
        <dbReference type="ChEBI" id="CHEBI:17499"/>
        <dbReference type="ChEBI" id="CHEBI:65315"/>
        <dbReference type="ChEBI" id="CHEBI:136877"/>
    </reaction>
</comment>
<evidence type="ECO:0000256" key="1">
    <source>
        <dbReference type="HAMAP-Rule" id="MF_00469"/>
    </source>
</evidence>
<dbReference type="CDD" id="cd01518">
    <property type="entry name" value="RHOD_YceA"/>
    <property type="match status" value="1"/>
</dbReference>
<reference evidence="4 5" key="1">
    <citation type="journal article" date="2013" name="Genome Announc.">
        <title>Draft Genome Sequence of Bhargavaea cecembensis Strain DSE10T, Isolated from a Deep-Sea Sediment Sample Collected at a Depth of 5,904 m from the Chagos-Laccadive Ridge System in the Indian Ocean.</title>
        <authorList>
            <person name="Shivaji S."/>
            <person name="Ara S."/>
            <person name="Begum Z."/>
            <person name="Ruth M."/>
            <person name="Singh A."/>
            <person name="Kumar Pinnaka A."/>
        </authorList>
    </citation>
    <scope>NUCLEOTIDE SEQUENCE [LARGE SCALE GENOMIC DNA]</scope>
    <source>
        <strain evidence="4 5">DSE10</strain>
    </source>
</reference>
<dbReference type="InterPro" id="IPR040503">
    <property type="entry name" value="TRHO_N"/>
</dbReference>
<gene>
    <name evidence="1" type="primary">trhO</name>
    <name evidence="4" type="ORF">C772_02953</name>
</gene>
<dbReference type="Pfam" id="PF00581">
    <property type="entry name" value="Rhodanese"/>
    <property type="match status" value="1"/>
</dbReference>
<dbReference type="GO" id="GO:0016740">
    <property type="term" value="F:transferase activity"/>
    <property type="evidence" value="ECO:0007669"/>
    <property type="project" value="UniProtKB-KW"/>
</dbReference>
<dbReference type="EC" id="1.14.-.-" evidence="1"/>
<dbReference type="InterPro" id="IPR020936">
    <property type="entry name" value="TrhO"/>
</dbReference>
<dbReference type="Gene3D" id="3.30.70.100">
    <property type="match status" value="1"/>
</dbReference>
<feature type="transmembrane region" description="Helical" evidence="2">
    <location>
        <begin position="12"/>
        <end position="29"/>
    </location>
</feature>
<comment type="function">
    <text evidence="1">Catalyzes oxygen-dependent 5-hydroxyuridine (ho5U) modification at position 34 in tRNAs.</text>
</comment>
<evidence type="ECO:0000259" key="3">
    <source>
        <dbReference type="PROSITE" id="PS50206"/>
    </source>
</evidence>
<dbReference type="PANTHER" id="PTHR43268">
    <property type="entry name" value="THIOSULFATE SULFURTRANSFERASE/RHODANESE-LIKE DOMAIN-CONTAINING PROTEIN 2"/>
    <property type="match status" value="1"/>
</dbReference>
<protein>
    <recommendedName>
        <fullName evidence="1">tRNA uridine(34) hydroxylase</fullName>
        <ecNumber evidence="1">1.14.-.-</ecNumber>
    </recommendedName>
    <alternativeName>
        <fullName evidence="1">tRNA hydroxylation protein O</fullName>
    </alternativeName>
</protein>
<keyword evidence="2" id="KW-1133">Transmembrane helix</keyword>
<dbReference type="Pfam" id="PF17773">
    <property type="entry name" value="UPF0176_N"/>
    <property type="match status" value="1"/>
</dbReference>
<dbReference type="Gene3D" id="3.40.250.10">
    <property type="entry name" value="Rhodanese-like domain"/>
    <property type="match status" value="1"/>
</dbReference>
<dbReference type="InterPro" id="IPR022111">
    <property type="entry name" value="Rhodanese_C"/>
</dbReference>
<comment type="caution">
    <text evidence="4">The sequence shown here is derived from an EMBL/GenBank/DDBJ whole genome shotgun (WGS) entry which is preliminary data.</text>
</comment>
<keyword evidence="4" id="KW-0808">Transferase</keyword>
<comment type="similarity">
    <text evidence="1">Belongs to the TrhO family.</text>
</comment>
<evidence type="ECO:0000313" key="4">
    <source>
        <dbReference type="EMBL" id="EMR05108.1"/>
    </source>
</evidence>
<dbReference type="PROSITE" id="PS50206">
    <property type="entry name" value="RHODANESE_3"/>
    <property type="match status" value="1"/>
</dbReference>
<dbReference type="GO" id="GO:0006400">
    <property type="term" value="P:tRNA modification"/>
    <property type="evidence" value="ECO:0007669"/>
    <property type="project" value="UniProtKB-UniRule"/>
</dbReference>
<dbReference type="InterPro" id="IPR036873">
    <property type="entry name" value="Rhodanese-like_dom_sf"/>
</dbReference>
<keyword evidence="1" id="KW-0819">tRNA processing</keyword>
<dbReference type="SMART" id="SM00450">
    <property type="entry name" value="RHOD"/>
    <property type="match status" value="1"/>
</dbReference>
<sequence>MAGLFSVVSRYTSGAFFVILVCGIFNLKGEREWCRIMGKFTHRVLLYYKYVPIEDPEIFAEEHLEFCKGLGLKGRILIGSEGINGTCSGTIEQTQKYMDAMHADERFSDMVFKVDEAEGHAFRKMHVRHRKEIVNLSLEEDVDPNELTGEYLEPAEFLEQMQRDDVVVLDARNDYEYDLGHFRGAIRPEVETFRDLPEWVRENREKFEGKKILAYCTGGIRCEKFTGWLKREGFEDVAHLHGGIVSYGKDPVAKGQLWDGQCYVFDNRIAVPVNQVEHVVVGRDHFDGTPCERYVNCANPECNKKILASEENELLYRRSCSDECREHPRNRYFLETGMTEAEWQEKVDELKAQQA</sequence>
<dbReference type="PATRIC" id="fig|1235279.3.peg.2953"/>
<dbReference type="SUPFAM" id="SSF52821">
    <property type="entry name" value="Rhodanese/Cell cycle control phosphatase"/>
    <property type="match status" value="1"/>
</dbReference>
<dbReference type="eggNOG" id="COG1054">
    <property type="taxonomic scope" value="Bacteria"/>
</dbReference>
<keyword evidence="1" id="KW-0560">Oxidoreductase</keyword>
<evidence type="ECO:0000256" key="2">
    <source>
        <dbReference type="SAM" id="Phobius"/>
    </source>
</evidence>
<dbReference type="STRING" id="1235279.C772_02953"/>
<dbReference type="GO" id="GO:0016705">
    <property type="term" value="F:oxidoreductase activity, acting on paired donors, with incorporation or reduction of molecular oxygen"/>
    <property type="evidence" value="ECO:0007669"/>
    <property type="project" value="UniProtKB-UniRule"/>
</dbReference>
<dbReference type="PANTHER" id="PTHR43268:SF3">
    <property type="entry name" value="RHODANESE-LIKE DOMAIN-CONTAINING PROTEIN 7-RELATED"/>
    <property type="match status" value="1"/>
</dbReference>
<dbReference type="NCBIfam" id="NF001135">
    <property type="entry name" value="PRK00142.1-3"/>
    <property type="match status" value="1"/>
</dbReference>
<feature type="domain" description="Rhodanese" evidence="3">
    <location>
        <begin position="162"/>
        <end position="253"/>
    </location>
</feature>
<dbReference type="EMBL" id="AOFT01000022">
    <property type="protein sequence ID" value="EMR05108.1"/>
    <property type="molecule type" value="Genomic_DNA"/>
</dbReference>
<name>M7N926_9BACL</name>
<keyword evidence="2" id="KW-0812">Transmembrane</keyword>
<keyword evidence="5" id="KW-1185">Reference proteome</keyword>
<dbReference type="Pfam" id="PF12368">
    <property type="entry name" value="Rhodanese_C"/>
    <property type="match status" value="1"/>
</dbReference>
<dbReference type="InterPro" id="IPR001763">
    <property type="entry name" value="Rhodanese-like_dom"/>
</dbReference>
<evidence type="ECO:0000313" key="5">
    <source>
        <dbReference type="Proteomes" id="UP000011919"/>
    </source>
</evidence>
<dbReference type="HAMAP" id="MF_00469">
    <property type="entry name" value="TrhO"/>
    <property type="match status" value="1"/>
</dbReference>
<proteinExistence type="inferred from homology"/>
<accession>M7N926</accession>
<organism evidence="4 5">
    <name type="scientific">Bhargavaea cecembensis DSE10</name>
    <dbReference type="NCBI Taxonomy" id="1235279"/>
    <lineage>
        <taxon>Bacteria</taxon>
        <taxon>Bacillati</taxon>
        <taxon>Bacillota</taxon>
        <taxon>Bacilli</taxon>
        <taxon>Bacillales</taxon>
        <taxon>Caryophanaceae</taxon>
        <taxon>Bhargavaea</taxon>
    </lineage>
</organism>
<keyword evidence="2" id="KW-0472">Membrane</keyword>
<dbReference type="AlphaFoldDB" id="M7N926"/>
<dbReference type="Proteomes" id="UP000011919">
    <property type="component" value="Unassembled WGS sequence"/>
</dbReference>